<dbReference type="OrthoDB" id="408373at2759"/>
<protein>
    <submittedName>
        <fullName evidence="2">Alpha/beta fold family hydrolase</fullName>
    </submittedName>
</protein>
<accession>A0A9K3PP94</accession>
<proteinExistence type="predicted"/>
<comment type="caution">
    <text evidence="2">The sequence shown here is derived from an EMBL/GenBank/DDBJ whole genome shotgun (WGS) entry which is preliminary data.</text>
</comment>
<sequence>MNIDANNLTFTCTELKHDAAQAYDKSKNIMLLHGFPMYRVWWQPLFEYWNELLLSSIDASSTSPMHVVACDLRGYSDGASPDDIEQYTYDVFAEDIFAIAENAFGVGVSFHLMGYDHGAALA</sequence>
<keyword evidence="2" id="KW-0378">Hydrolase</keyword>
<gene>
    <name evidence="2" type="ORF">IV203_008277</name>
</gene>
<dbReference type="InterPro" id="IPR000073">
    <property type="entry name" value="AB_hydrolase_1"/>
</dbReference>
<keyword evidence="3" id="KW-1185">Reference proteome</keyword>
<dbReference type="AlphaFoldDB" id="A0A9K3PP94"/>
<organism evidence="2 3">
    <name type="scientific">Nitzschia inconspicua</name>
    <dbReference type="NCBI Taxonomy" id="303405"/>
    <lineage>
        <taxon>Eukaryota</taxon>
        <taxon>Sar</taxon>
        <taxon>Stramenopiles</taxon>
        <taxon>Ochrophyta</taxon>
        <taxon>Bacillariophyta</taxon>
        <taxon>Bacillariophyceae</taxon>
        <taxon>Bacillariophycidae</taxon>
        <taxon>Bacillariales</taxon>
        <taxon>Bacillariaceae</taxon>
        <taxon>Nitzschia</taxon>
    </lineage>
</organism>
<reference evidence="2" key="1">
    <citation type="journal article" date="2021" name="Sci. Rep.">
        <title>Diploid genomic architecture of Nitzschia inconspicua, an elite biomass production diatom.</title>
        <authorList>
            <person name="Oliver A."/>
            <person name="Podell S."/>
            <person name="Pinowska A."/>
            <person name="Traller J.C."/>
            <person name="Smith S.R."/>
            <person name="McClure R."/>
            <person name="Beliaev A."/>
            <person name="Bohutskyi P."/>
            <person name="Hill E.A."/>
            <person name="Rabines A."/>
            <person name="Zheng H."/>
            <person name="Allen L.Z."/>
            <person name="Kuo A."/>
            <person name="Grigoriev I.V."/>
            <person name="Allen A.E."/>
            <person name="Hazlebeck D."/>
            <person name="Allen E.E."/>
        </authorList>
    </citation>
    <scope>NUCLEOTIDE SEQUENCE</scope>
    <source>
        <strain evidence="2">Hildebrandi</strain>
    </source>
</reference>
<dbReference type="Proteomes" id="UP000693970">
    <property type="component" value="Unassembled WGS sequence"/>
</dbReference>
<reference evidence="2" key="2">
    <citation type="submission" date="2021-04" db="EMBL/GenBank/DDBJ databases">
        <authorList>
            <person name="Podell S."/>
        </authorList>
    </citation>
    <scope>NUCLEOTIDE SEQUENCE</scope>
    <source>
        <strain evidence="2">Hildebrandi</strain>
    </source>
</reference>
<feature type="domain" description="AB hydrolase-1" evidence="1">
    <location>
        <begin position="29"/>
        <end position="122"/>
    </location>
</feature>
<name>A0A9K3PP94_9STRA</name>
<dbReference type="Pfam" id="PF00561">
    <property type="entry name" value="Abhydrolase_1"/>
    <property type="match status" value="1"/>
</dbReference>
<dbReference type="GO" id="GO:0016787">
    <property type="term" value="F:hydrolase activity"/>
    <property type="evidence" value="ECO:0007669"/>
    <property type="project" value="UniProtKB-KW"/>
</dbReference>
<dbReference type="EMBL" id="JAGRRH010000017">
    <property type="protein sequence ID" value="KAG7352229.1"/>
    <property type="molecule type" value="Genomic_DNA"/>
</dbReference>
<evidence type="ECO:0000259" key="1">
    <source>
        <dbReference type="Pfam" id="PF00561"/>
    </source>
</evidence>
<evidence type="ECO:0000313" key="2">
    <source>
        <dbReference type="EMBL" id="KAG7352229.1"/>
    </source>
</evidence>
<evidence type="ECO:0000313" key="3">
    <source>
        <dbReference type="Proteomes" id="UP000693970"/>
    </source>
</evidence>